<comment type="caution">
    <text evidence="4">The sequence shown here is derived from an EMBL/GenBank/DDBJ whole genome shotgun (WGS) entry which is preliminary data.</text>
</comment>
<dbReference type="Proteomes" id="UP000177324">
    <property type="component" value="Unassembled WGS sequence"/>
</dbReference>
<dbReference type="Pfam" id="PF13649">
    <property type="entry name" value="Methyltransf_25"/>
    <property type="match status" value="1"/>
</dbReference>
<evidence type="ECO:0000259" key="3">
    <source>
        <dbReference type="Pfam" id="PF13649"/>
    </source>
</evidence>
<evidence type="ECO:0000313" key="4">
    <source>
        <dbReference type="EMBL" id="OGY16750.1"/>
    </source>
</evidence>
<name>A0A1G1VMW8_9BACT</name>
<dbReference type="CDD" id="cd02440">
    <property type="entry name" value="AdoMet_MTases"/>
    <property type="match status" value="1"/>
</dbReference>
<dbReference type="AlphaFoldDB" id="A0A1G1VMW8"/>
<dbReference type="PANTHER" id="PTHR43861">
    <property type="entry name" value="TRANS-ACONITATE 2-METHYLTRANSFERASE-RELATED"/>
    <property type="match status" value="1"/>
</dbReference>
<dbReference type="SUPFAM" id="SSF53335">
    <property type="entry name" value="S-adenosyl-L-methionine-dependent methyltransferases"/>
    <property type="match status" value="1"/>
</dbReference>
<dbReference type="STRING" id="1797589.A2784_04675"/>
<dbReference type="PANTHER" id="PTHR43861:SF1">
    <property type="entry name" value="TRANS-ACONITATE 2-METHYLTRANSFERASE"/>
    <property type="match status" value="1"/>
</dbReference>
<accession>A0A1G1VMW8</accession>
<dbReference type="EMBL" id="MHCH01000039">
    <property type="protein sequence ID" value="OGY16750.1"/>
    <property type="molecule type" value="Genomic_DNA"/>
</dbReference>
<keyword evidence="1" id="KW-0489">Methyltransferase</keyword>
<dbReference type="GO" id="GO:0032259">
    <property type="term" value="P:methylation"/>
    <property type="evidence" value="ECO:0007669"/>
    <property type="project" value="UniProtKB-KW"/>
</dbReference>
<dbReference type="GO" id="GO:0008168">
    <property type="term" value="F:methyltransferase activity"/>
    <property type="evidence" value="ECO:0007669"/>
    <property type="project" value="UniProtKB-KW"/>
</dbReference>
<protein>
    <recommendedName>
        <fullName evidence="3">Methyltransferase domain-containing protein</fullName>
    </recommendedName>
</protein>
<evidence type="ECO:0000256" key="1">
    <source>
        <dbReference type="ARBA" id="ARBA00022603"/>
    </source>
</evidence>
<keyword evidence="2" id="KW-0808">Transferase</keyword>
<dbReference type="Gene3D" id="3.40.50.150">
    <property type="entry name" value="Vaccinia Virus protein VP39"/>
    <property type="match status" value="1"/>
</dbReference>
<evidence type="ECO:0000313" key="5">
    <source>
        <dbReference type="Proteomes" id="UP000177324"/>
    </source>
</evidence>
<dbReference type="InterPro" id="IPR041698">
    <property type="entry name" value="Methyltransf_25"/>
</dbReference>
<gene>
    <name evidence="4" type="ORF">A2784_04675</name>
</gene>
<sequence length="211" mass="24070">MKLTPEEKLTVATYDTNAQAWIKKHSTPGIWDKEMAIFKKLLPKGEILEIGAGGGRDAKELITLGYDYVGVDVSRGLLVEAQKLNPQAQFFHQSIYELDFLKYSFDGFWTAATLLHIPKSRINEALKKIHAIVRPNGIGFISVKQGRGEKIELDEPQLPGERKRLFSYYSQDEFRKILIQNGYQIIKSYLSSIIPMSQGTTWLIYFVKVVK</sequence>
<evidence type="ECO:0000256" key="2">
    <source>
        <dbReference type="ARBA" id="ARBA00022679"/>
    </source>
</evidence>
<organism evidence="4 5">
    <name type="scientific">Candidatus Chisholmbacteria bacterium RIFCSPHIGHO2_01_FULL_48_12</name>
    <dbReference type="NCBI Taxonomy" id="1797589"/>
    <lineage>
        <taxon>Bacteria</taxon>
        <taxon>Candidatus Chisholmiibacteriota</taxon>
    </lineage>
</organism>
<feature type="domain" description="Methyltransferase" evidence="3">
    <location>
        <begin position="47"/>
        <end position="137"/>
    </location>
</feature>
<proteinExistence type="predicted"/>
<dbReference type="InterPro" id="IPR029063">
    <property type="entry name" value="SAM-dependent_MTases_sf"/>
</dbReference>
<reference evidence="4 5" key="1">
    <citation type="journal article" date="2016" name="Nat. Commun.">
        <title>Thousands of microbial genomes shed light on interconnected biogeochemical processes in an aquifer system.</title>
        <authorList>
            <person name="Anantharaman K."/>
            <person name="Brown C.T."/>
            <person name="Hug L.A."/>
            <person name="Sharon I."/>
            <person name="Castelle C.J."/>
            <person name="Probst A.J."/>
            <person name="Thomas B.C."/>
            <person name="Singh A."/>
            <person name="Wilkins M.J."/>
            <person name="Karaoz U."/>
            <person name="Brodie E.L."/>
            <person name="Williams K.H."/>
            <person name="Hubbard S.S."/>
            <person name="Banfield J.F."/>
        </authorList>
    </citation>
    <scope>NUCLEOTIDE SEQUENCE [LARGE SCALE GENOMIC DNA]</scope>
</reference>